<comment type="caution">
    <text evidence="1">The sequence shown here is derived from an EMBL/GenBank/DDBJ whole genome shotgun (WGS) entry which is preliminary data.</text>
</comment>
<proteinExistence type="predicted"/>
<name>A0AAV6Z5J9_ENGPU</name>
<dbReference type="Proteomes" id="UP000824782">
    <property type="component" value="Unassembled WGS sequence"/>
</dbReference>
<dbReference type="AlphaFoldDB" id="A0AAV6Z5J9"/>
<keyword evidence="2" id="KW-1185">Reference proteome</keyword>
<organism evidence="1 2">
    <name type="scientific">Engystomops pustulosus</name>
    <name type="common">Tungara frog</name>
    <name type="synonym">Physalaemus pustulosus</name>
    <dbReference type="NCBI Taxonomy" id="76066"/>
    <lineage>
        <taxon>Eukaryota</taxon>
        <taxon>Metazoa</taxon>
        <taxon>Chordata</taxon>
        <taxon>Craniata</taxon>
        <taxon>Vertebrata</taxon>
        <taxon>Euteleostomi</taxon>
        <taxon>Amphibia</taxon>
        <taxon>Batrachia</taxon>
        <taxon>Anura</taxon>
        <taxon>Neobatrachia</taxon>
        <taxon>Hyloidea</taxon>
        <taxon>Leptodactylidae</taxon>
        <taxon>Leiuperinae</taxon>
        <taxon>Engystomops</taxon>
    </lineage>
</organism>
<evidence type="ECO:0000313" key="1">
    <source>
        <dbReference type="EMBL" id="KAG8544854.1"/>
    </source>
</evidence>
<dbReference type="EMBL" id="WNYA01001937">
    <property type="protein sequence ID" value="KAG8544854.1"/>
    <property type="molecule type" value="Genomic_DNA"/>
</dbReference>
<gene>
    <name evidence="1" type="ORF">GDO81_021727</name>
</gene>
<sequence length="100" mass="11480">MTSNPWDHCLHTKNCKSVVCRKPVAAFTHYLKFVCCMAKRPAFKWKRNRSSFQSVEYATKNAMCEHGHRLHSHLVFAARNENIHGGGSYVSMKQLMGPQN</sequence>
<reference evidence="1" key="1">
    <citation type="thesis" date="2020" institute="ProQuest LLC" country="789 East Eisenhower Parkway, Ann Arbor, MI, USA">
        <title>Comparative Genomics and Chromosome Evolution.</title>
        <authorList>
            <person name="Mudd A.B."/>
        </authorList>
    </citation>
    <scope>NUCLEOTIDE SEQUENCE</scope>
    <source>
        <strain evidence="1">237g6f4</strain>
        <tissue evidence="1">Blood</tissue>
    </source>
</reference>
<accession>A0AAV6Z5J9</accession>
<protein>
    <submittedName>
        <fullName evidence="1">Uncharacterized protein</fullName>
    </submittedName>
</protein>
<evidence type="ECO:0000313" key="2">
    <source>
        <dbReference type="Proteomes" id="UP000824782"/>
    </source>
</evidence>